<evidence type="ECO:0000256" key="5">
    <source>
        <dbReference type="ARBA" id="ARBA00023136"/>
    </source>
</evidence>
<keyword evidence="5 6" id="KW-0472">Membrane</keyword>
<gene>
    <name evidence="7" type="ORF">BIW12_06355</name>
</gene>
<evidence type="ECO:0000256" key="3">
    <source>
        <dbReference type="ARBA" id="ARBA00022692"/>
    </source>
</evidence>
<feature type="transmembrane region" description="Helical" evidence="6">
    <location>
        <begin position="375"/>
        <end position="394"/>
    </location>
</feature>
<dbReference type="OrthoDB" id="9814608at2"/>
<feature type="transmembrane region" description="Helical" evidence="6">
    <location>
        <begin position="457"/>
        <end position="473"/>
    </location>
</feature>
<feature type="transmembrane region" description="Helical" evidence="6">
    <location>
        <begin position="266"/>
        <end position="287"/>
    </location>
</feature>
<evidence type="ECO:0000313" key="8">
    <source>
        <dbReference type="Proteomes" id="UP000178198"/>
    </source>
</evidence>
<keyword evidence="4 6" id="KW-1133">Transmembrane helix</keyword>
<feature type="transmembrane region" description="Helical" evidence="6">
    <location>
        <begin position="187"/>
        <end position="214"/>
    </location>
</feature>
<reference evidence="7 8" key="1">
    <citation type="submission" date="2016-10" db="EMBL/GenBank/DDBJ databases">
        <title>Complete Genome Sequence of Flavobacterium sp. PK15.</title>
        <authorList>
            <person name="Ekwe A."/>
            <person name="Kim S.B."/>
        </authorList>
    </citation>
    <scope>NUCLEOTIDE SEQUENCE [LARGE SCALE GENOMIC DNA]</scope>
    <source>
        <strain evidence="7 8">PK15</strain>
    </source>
</reference>
<evidence type="ECO:0000256" key="2">
    <source>
        <dbReference type="ARBA" id="ARBA00022475"/>
    </source>
</evidence>
<dbReference type="InterPro" id="IPR002797">
    <property type="entry name" value="Polysacc_synth"/>
</dbReference>
<keyword evidence="2" id="KW-1003">Cell membrane</keyword>
<sequence length="491" mass="56604">MGLYKNLFKQTAIYGLATVLPRMFSFLLVPLYTDLLPKAEYGKVTIIFAWMIFFNVILAYGMETAFFRFYNKEEDKKIVVETSMVSIFWTTIVFLFVALLFRTTLADWSGIDSQYITYTIWILTLDALVIIPFSKLRAFQRPMMYAIIKIGNVLVNLLLSILFLIYLPKMAELNPTGLISSFYIENFQVGYIFLANIIASLLTFVVLSPDYVFLKWKFNFSLWKKMMVYGLPILVAGIAFAINEQFDKILLDRLLPRNIAEDEVGVYSACYKLGLFMVLYRTAYTLGIEPFFFSHAKDENAPQTYAMVTKYFVIFGSFIMLSVIVFADLFKFIMIRDESYWVAMKVVPLIILANFCLGIYTNLSVWYKLIDKTYIGAYISIVGAIITLVLNFLLIPSMSYTGSAIATLAAYGSMMLISYYLGNKYYPIPYDFNKIGGYLGLSVIFSVVSFYGFRENYFVGIALLLLFLYFIYHNEKETLMSIMNRKSNQKK</sequence>
<dbReference type="AlphaFoldDB" id="A0A1D9PAH5"/>
<feature type="transmembrane region" description="Helical" evidence="6">
    <location>
        <begin position="78"/>
        <end position="103"/>
    </location>
</feature>
<dbReference type="PANTHER" id="PTHR30250:SF11">
    <property type="entry name" value="O-ANTIGEN TRANSPORTER-RELATED"/>
    <property type="match status" value="1"/>
</dbReference>
<feature type="transmembrane region" description="Helical" evidence="6">
    <location>
        <begin position="44"/>
        <end position="66"/>
    </location>
</feature>
<dbReference type="EMBL" id="CP017774">
    <property type="protein sequence ID" value="AOZ99085.1"/>
    <property type="molecule type" value="Genomic_DNA"/>
</dbReference>
<feature type="transmembrane region" description="Helical" evidence="6">
    <location>
        <begin position="115"/>
        <end position="134"/>
    </location>
</feature>
<dbReference type="KEGG" id="fcm:BIW12_06355"/>
<evidence type="ECO:0000256" key="6">
    <source>
        <dbReference type="SAM" id="Phobius"/>
    </source>
</evidence>
<dbReference type="RefSeq" id="WP_071184329.1">
    <property type="nucleotide sequence ID" value="NZ_CP017774.1"/>
</dbReference>
<feature type="transmembrane region" description="Helical" evidence="6">
    <location>
        <begin position="308"/>
        <end position="334"/>
    </location>
</feature>
<feature type="transmembrane region" description="Helical" evidence="6">
    <location>
        <begin position="400"/>
        <end position="420"/>
    </location>
</feature>
<dbReference type="Pfam" id="PF01943">
    <property type="entry name" value="Polysacc_synt"/>
    <property type="match status" value="1"/>
</dbReference>
<keyword evidence="8" id="KW-1185">Reference proteome</keyword>
<evidence type="ECO:0000256" key="4">
    <source>
        <dbReference type="ARBA" id="ARBA00022989"/>
    </source>
</evidence>
<protein>
    <submittedName>
        <fullName evidence="7">Polysaccharide biosynthesis protein</fullName>
    </submittedName>
</protein>
<feature type="transmembrane region" description="Helical" evidence="6">
    <location>
        <begin position="340"/>
        <end position="363"/>
    </location>
</feature>
<evidence type="ECO:0000256" key="1">
    <source>
        <dbReference type="ARBA" id="ARBA00004651"/>
    </source>
</evidence>
<keyword evidence="3 6" id="KW-0812">Transmembrane</keyword>
<organism evidence="7 8">
    <name type="scientific">Flavobacterium commune</name>
    <dbReference type="NCBI Taxonomy" id="1306519"/>
    <lineage>
        <taxon>Bacteria</taxon>
        <taxon>Pseudomonadati</taxon>
        <taxon>Bacteroidota</taxon>
        <taxon>Flavobacteriia</taxon>
        <taxon>Flavobacteriales</taxon>
        <taxon>Flavobacteriaceae</taxon>
        <taxon>Flavobacterium</taxon>
    </lineage>
</organism>
<dbReference type="STRING" id="1306519.BIW12_06355"/>
<feature type="transmembrane region" description="Helical" evidence="6">
    <location>
        <begin position="146"/>
        <end position="167"/>
    </location>
</feature>
<accession>A0A1D9PAH5</accession>
<evidence type="ECO:0000313" key="7">
    <source>
        <dbReference type="EMBL" id="AOZ99085.1"/>
    </source>
</evidence>
<proteinExistence type="predicted"/>
<comment type="subcellular location">
    <subcellularLocation>
        <location evidence="1">Cell membrane</location>
        <topology evidence="1">Multi-pass membrane protein</topology>
    </subcellularLocation>
</comment>
<dbReference type="GO" id="GO:0005886">
    <property type="term" value="C:plasma membrane"/>
    <property type="evidence" value="ECO:0007669"/>
    <property type="project" value="UniProtKB-SubCell"/>
</dbReference>
<dbReference type="InterPro" id="IPR050833">
    <property type="entry name" value="Poly_Biosynth_Transport"/>
</dbReference>
<dbReference type="Proteomes" id="UP000178198">
    <property type="component" value="Chromosome"/>
</dbReference>
<name>A0A1D9PAH5_9FLAO</name>
<dbReference type="PANTHER" id="PTHR30250">
    <property type="entry name" value="PST FAMILY PREDICTED COLANIC ACID TRANSPORTER"/>
    <property type="match status" value="1"/>
</dbReference>
<feature type="transmembrane region" description="Helical" evidence="6">
    <location>
        <begin position="12"/>
        <end position="32"/>
    </location>
</feature>
<feature type="transmembrane region" description="Helical" evidence="6">
    <location>
        <begin position="226"/>
        <end position="246"/>
    </location>
</feature>
<feature type="transmembrane region" description="Helical" evidence="6">
    <location>
        <begin position="432"/>
        <end position="451"/>
    </location>
</feature>